<dbReference type="SUPFAM" id="SSF54506">
    <property type="entry name" value="Diaminopimelate epimerase-like"/>
    <property type="match status" value="2"/>
</dbReference>
<evidence type="ECO:0000256" key="7">
    <source>
        <dbReference type="ARBA" id="ARBA00051712"/>
    </source>
</evidence>
<feature type="site" description="Could be important to modulate the pK values of the two catalytic cysteine residues" evidence="8">
    <location>
        <position position="218"/>
    </location>
</feature>
<dbReference type="Proteomes" id="UP000318380">
    <property type="component" value="Unassembled WGS sequence"/>
</dbReference>
<dbReference type="EMBL" id="VIVK01000004">
    <property type="protein sequence ID" value="TWD72521.1"/>
    <property type="molecule type" value="Genomic_DNA"/>
</dbReference>
<name>A0A561B0Z7_9ACTN</name>
<dbReference type="GO" id="GO:0005829">
    <property type="term" value="C:cytosol"/>
    <property type="evidence" value="ECO:0007669"/>
    <property type="project" value="TreeGrafter"/>
</dbReference>
<dbReference type="GO" id="GO:0009089">
    <property type="term" value="P:lysine biosynthetic process via diaminopimelate"/>
    <property type="evidence" value="ECO:0007669"/>
    <property type="project" value="UniProtKB-UniRule"/>
</dbReference>
<dbReference type="Pfam" id="PF01678">
    <property type="entry name" value="DAP_epimerase"/>
    <property type="match status" value="2"/>
</dbReference>
<feature type="active site" description="Proton donor" evidence="8">
    <location>
        <position position="93"/>
    </location>
</feature>
<dbReference type="PANTHER" id="PTHR31689">
    <property type="entry name" value="DIAMINOPIMELATE EPIMERASE, CHLOROPLASTIC"/>
    <property type="match status" value="1"/>
</dbReference>
<accession>A0A561B0Z7</accession>
<feature type="binding site" evidence="8">
    <location>
        <begin position="94"/>
        <end position="95"/>
    </location>
    <ligand>
        <name>substrate</name>
    </ligand>
</feature>
<dbReference type="PROSITE" id="PS01326">
    <property type="entry name" value="DAP_EPIMERASE"/>
    <property type="match status" value="1"/>
</dbReference>
<evidence type="ECO:0000256" key="6">
    <source>
        <dbReference type="ARBA" id="ARBA00023235"/>
    </source>
</evidence>
<organism evidence="10 11">
    <name type="scientific">Kribbella amoyensis</name>
    <dbReference type="NCBI Taxonomy" id="996641"/>
    <lineage>
        <taxon>Bacteria</taxon>
        <taxon>Bacillati</taxon>
        <taxon>Actinomycetota</taxon>
        <taxon>Actinomycetes</taxon>
        <taxon>Propionibacteriales</taxon>
        <taxon>Kribbellaceae</taxon>
        <taxon>Kribbella</taxon>
    </lineage>
</organism>
<dbReference type="HAMAP" id="MF_00197">
    <property type="entry name" value="DAP_epimerase"/>
    <property type="match status" value="1"/>
</dbReference>
<comment type="caution">
    <text evidence="10">The sequence shown here is derived from an EMBL/GenBank/DDBJ whole genome shotgun (WGS) entry which is preliminary data.</text>
</comment>
<dbReference type="EC" id="5.1.1.7" evidence="3 8"/>
<dbReference type="PANTHER" id="PTHR31689:SF0">
    <property type="entry name" value="DIAMINOPIMELATE EPIMERASE"/>
    <property type="match status" value="1"/>
</dbReference>
<keyword evidence="4 8" id="KW-0028">Amino-acid biosynthesis</keyword>
<evidence type="ECO:0000256" key="5">
    <source>
        <dbReference type="ARBA" id="ARBA00023154"/>
    </source>
</evidence>
<evidence type="ECO:0000256" key="3">
    <source>
        <dbReference type="ARBA" id="ARBA00013080"/>
    </source>
</evidence>
<dbReference type="Gene3D" id="3.10.310.10">
    <property type="entry name" value="Diaminopimelate Epimerase, Chain A, domain 1"/>
    <property type="match status" value="2"/>
</dbReference>
<evidence type="ECO:0000256" key="1">
    <source>
        <dbReference type="ARBA" id="ARBA00005196"/>
    </source>
</evidence>
<evidence type="ECO:0000256" key="9">
    <source>
        <dbReference type="PROSITE-ProRule" id="PRU10125"/>
    </source>
</evidence>
<feature type="active site" description="Proton acceptor" evidence="8">
    <location>
        <position position="227"/>
    </location>
</feature>
<proteinExistence type="inferred from homology"/>
<feature type="binding site" evidence="8">
    <location>
        <position position="200"/>
    </location>
    <ligand>
        <name>substrate</name>
    </ligand>
</feature>
<comment type="similarity">
    <text evidence="2 8">Belongs to the diaminopimelate epimerase family.</text>
</comment>
<evidence type="ECO:0000256" key="2">
    <source>
        <dbReference type="ARBA" id="ARBA00010219"/>
    </source>
</evidence>
<dbReference type="InterPro" id="IPR001653">
    <property type="entry name" value="DAP_epimerase_DapF"/>
</dbReference>
<keyword evidence="11" id="KW-1185">Reference proteome</keyword>
<feature type="binding site" evidence="8">
    <location>
        <position position="24"/>
    </location>
    <ligand>
        <name>substrate</name>
    </ligand>
</feature>
<comment type="subcellular location">
    <subcellularLocation>
        <location evidence="8">Cytoplasm</location>
    </subcellularLocation>
</comment>
<dbReference type="GO" id="GO:0008837">
    <property type="term" value="F:diaminopimelate epimerase activity"/>
    <property type="evidence" value="ECO:0007669"/>
    <property type="project" value="UniProtKB-UniRule"/>
</dbReference>
<comment type="subunit">
    <text evidence="8">Homodimer.</text>
</comment>
<comment type="function">
    <text evidence="8">Catalyzes the stereoinversion of LL-2,6-diaminopimelate (L,L-DAP) to meso-diaminopimelate (meso-DAP), a precursor of L-lysine and an essential component of the bacterial peptidoglycan.</text>
</comment>
<protein>
    <recommendedName>
        <fullName evidence="3 8">Diaminopimelate epimerase</fullName>
        <shortName evidence="8">DAP epimerase</shortName>
        <ecNumber evidence="3 8">5.1.1.7</ecNumber>
    </recommendedName>
    <alternativeName>
        <fullName evidence="8">PLP-independent amino acid racemase</fullName>
    </alternativeName>
</protein>
<evidence type="ECO:0000256" key="8">
    <source>
        <dbReference type="HAMAP-Rule" id="MF_00197"/>
    </source>
</evidence>
<feature type="binding site" evidence="8">
    <location>
        <position position="167"/>
    </location>
    <ligand>
        <name>substrate</name>
    </ligand>
</feature>
<evidence type="ECO:0000256" key="4">
    <source>
        <dbReference type="ARBA" id="ARBA00022605"/>
    </source>
</evidence>
<keyword evidence="5 8" id="KW-0457">Lysine biosynthesis</keyword>
<comment type="catalytic activity">
    <reaction evidence="7 8">
        <text>(2S,6S)-2,6-diaminopimelate = meso-2,6-diaminopimelate</text>
        <dbReference type="Rhea" id="RHEA:15393"/>
        <dbReference type="ChEBI" id="CHEBI:57609"/>
        <dbReference type="ChEBI" id="CHEBI:57791"/>
        <dbReference type="EC" id="5.1.1.7"/>
    </reaction>
</comment>
<feature type="binding site" evidence="8">
    <location>
        <position position="84"/>
    </location>
    <ligand>
        <name>substrate</name>
    </ligand>
</feature>
<feature type="site" description="Could be important to modulate the pK values of the two catalytic cysteine residues" evidence="8">
    <location>
        <position position="169"/>
    </location>
</feature>
<keyword evidence="8" id="KW-0963">Cytoplasm</keyword>
<evidence type="ECO:0000313" key="10">
    <source>
        <dbReference type="EMBL" id="TWD72521.1"/>
    </source>
</evidence>
<dbReference type="AlphaFoldDB" id="A0A561B0Z7"/>
<feature type="active site" evidence="9">
    <location>
        <position position="93"/>
    </location>
</feature>
<gene>
    <name evidence="8" type="primary">dapF</name>
    <name evidence="10" type="ORF">FB561_7513</name>
</gene>
<keyword evidence="6 8" id="KW-0413">Isomerase</keyword>
<feature type="binding site" evidence="8">
    <location>
        <begin position="218"/>
        <end position="219"/>
    </location>
    <ligand>
        <name>substrate</name>
    </ligand>
</feature>
<feature type="binding site" evidence="8">
    <location>
        <begin position="228"/>
        <end position="229"/>
    </location>
    <ligand>
        <name>substrate</name>
    </ligand>
</feature>
<evidence type="ECO:0000313" key="11">
    <source>
        <dbReference type="Proteomes" id="UP000318380"/>
    </source>
</evidence>
<dbReference type="NCBIfam" id="TIGR00652">
    <property type="entry name" value="DapF"/>
    <property type="match status" value="1"/>
</dbReference>
<dbReference type="UniPathway" id="UPA00034">
    <property type="reaction ID" value="UER00025"/>
</dbReference>
<sequence>MTEPYDLCMTTGTFPWLKGHGTENDFVLLPDPDGTIHGDLDAAVVRFLCDRYAGIGADGVLRVIEGSKQSYVEDGGDWFMDYRNADGSIAEMCGNGIRVFVRYLAEAGLAGDKPVRVGTRAGVKEIVLNDDGTITADMGEPRLPGPAGIVVEANGHQWPAVHVDMGNPHAVAFVDDLREPGHLVDQPGWTPETAFPHGVNVEFVVREGPNAVRMRVHERGSGETRSCGTGTCAVTVAAARAARQERPVTYRVGVPGGAVTVTWRADNHVELTGPAVVHARGEFDRSWLPG</sequence>
<comment type="caution">
    <text evidence="8">Lacks conserved residue(s) required for the propagation of feature annotation.</text>
</comment>
<reference evidence="10 11" key="1">
    <citation type="submission" date="2019-06" db="EMBL/GenBank/DDBJ databases">
        <title>Sequencing the genomes of 1000 actinobacteria strains.</title>
        <authorList>
            <person name="Klenk H.-P."/>
        </authorList>
    </citation>
    <scope>NUCLEOTIDE SEQUENCE [LARGE SCALE GENOMIC DNA]</scope>
    <source>
        <strain evidence="10 11">DSM 24683</strain>
    </source>
</reference>
<comment type="pathway">
    <text evidence="1 8">Amino-acid biosynthesis; L-lysine biosynthesis via DAP pathway; DL-2,6-diaminopimelate from LL-2,6-diaminopimelate: step 1/1.</text>
</comment>
<dbReference type="InterPro" id="IPR018510">
    <property type="entry name" value="DAP_epimerase_AS"/>
</dbReference>